<dbReference type="SMART" id="SM00209">
    <property type="entry name" value="TSP1"/>
    <property type="match status" value="3"/>
</dbReference>
<dbReference type="InterPro" id="IPR036383">
    <property type="entry name" value="TSP1_rpt_sf"/>
</dbReference>
<dbReference type="PRINTS" id="PR01705">
    <property type="entry name" value="TSP1REPEAT"/>
</dbReference>
<dbReference type="Proteomes" id="UP000515163">
    <property type="component" value="Unplaced"/>
</dbReference>
<evidence type="ECO:0000256" key="2">
    <source>
        <dbReference type="ARBA" id="ARBA00023157"/>
    </source>
</evidence>
<dbReference type="RefSeq" id="XP_031570136.1">
    <property type="nucleotide sequence ID" value="XM_031714276.1"/>
</dbReference>
<dbReference type="InParanoid" id="A0A6P8ISH7"/>
<dbReference type="PROSITE" id="PS50092">
    <property type="entry name" value="TSP1"/>
    <property type="match status" value="3"/>
</dbReference>
<feature type="region of interest" description="Disordered" evidence="3">
    <location>
        <begin position="219"/>
        <end position="238"/>
    </location>
</feature>
<dbReference type="FunFam" id="2.20.100.10:FF:000002">
    <property type="entry name" value="Unc-5 netrin receptor C"/>
    <property type="match status" value="1"/>
</dbReference>
<evidence type="ECO:0000313" key="5">
    <source>
        <dbReference type="RefSeq" id="XP_031570136.1"/>
    </source>
</evidence>
<evidence type="ECO:0000313" key="4">
    <source>
        <dbReference type="Proteomes" id="UP000515163"/>
    </source>
</evidence>
<dbReference type="Gene3D" id="2.20.100.10">
    <property type="entry name" value="Thrombospondin type-1 (TSP1) repeat"/>
    <property type="match status" value="3"/>
</dbReference>
<dbReference type="Pfam" id="PF00090">
    <property type="entry name" value="TSP_1"/>
    <property type="match status" value="3"/>
</dbReference>
<dbReference type="InterPro" id="IPR052065">
    <property type="entry name" value="Compl_asym_regulator"/>
</dbReference>
<proteinExistence type="predicted"/>
<reference evidence="5" key="1">
    <citation type="submission" date="2025-08" db="UniProtKB">
        <authorList>
            <consortium name="RefSeq"/>
        </authorList>
    </citation>
    <scope>IDENTIFICATION</scope>
    <source>
        <tissue evidence="5">Tentacle</tissue>
    </source>
</reference>
<accession>A0A6P8ISH7</accession>
<name>A0A6P8ISH7_ACTTE</name>
<dbReference type="PANTHER" id="PTHR22906:SF50">
    <property type="entry name" value="MAM AND LDL-RECEPTOR CLASS A DOMAIN-CONTAINING PROTEIN 2-LIKE"/>
    <property type="match status" value="1"/>
</dbReference>
<organism evidence="4 5">
    <name type="scientific">Actinia tenebrosa</name>
    <name type="common">Australian red waratah sea anemone</name>
    <dbReference type="NCBI Taxonomy" id="6105"/>
    <lineage>
        <taxon>Eukaryota</taxon>
        <taxon>Metazoa</taxon>
        <taxon>Cnidaria</taxon>
        <taxon>Anthozoa</taxon>
        <taxon>Hexacorallia</taxon>
        <taxon>Actiniaria</taxon>
        <taxon>Actiniidae</taxon>
        <taxon>Actinia</taxon>
    </lineage>
</organism>
<dbReference type="KEGG" id="aten:116304528"/>
<dbReference type="SUPFAM" id="SSF82895">
    <property type="entry name" value="TSP-1 type 1 repeat"/>
    <property type="match status" value="3"/>
</dbReference>
<evidence type="ECO:0000256" key="3">
    <source>
        <dbReference type="SAM" id="MobiDB-lite"/>
    </source>
</evidence>
<keyword evidence="2" id="KW-1015">Disulfide bond</keyword>
<dbReference type="InterPro" id="IPR000884">
    <property type="entry name" value="TSP1_rpt"/>
</dbReference>
<sequence>MMVHLRRLLLLSATVTVFIIGGIYLINIQSIPGGYSSWSGWSVCSKTCGEGLQGKIRKCNNPTPGPLGKLCSGPNVITRRCKDAPCPVDGGPSDWSDFGNCNKPCGGGMRKRVRTCTNPSPLFGGKKCEGAMEQTQSCNIHKCPIHGRFSKWSEFSKCQPDNTNSAKNSSAFCGPGVKIRRRICNSPSPAFGGKQCEGAMSETHSCIIPCPTTLPPATEKTFTNANNTNNSNITTGST</sequence>
<dbReference type="AlphaFoldDB" id="A0A6P8ISH7"/>
<dbReference type="PANTHER" id="PTHR22906">
    <property type="entry name" value="PROPERDIN"/>
    <property type="match status" value="1"/>
</dbReference>
<keyword evidence="1" id="KW-0677">Repeat</keyword>
<protein>
    <submittedName>
        <fullName evidence="5">Hemicentin-1-like</fullName>
    </submittedName>
</protein>
<dbReference type="OrthoDB" id="5917978at2759"/>
<keyword evidence="4" id="KW-1185">Reference proteome</keyword>
<dbReference type="GeneID" id="116304528"/>
<gene>
    <name evidence="5" type="primary">LOC116304528</name>
</gene>
<dbReference type="FunFam" id="2.20.100.10:FF:000001">
    <property type="entry name" value="semaphorin-5A isoform X1"/>
    <property type="match status" value="1"/>
</dbReference>
<evidence type="ECO:0000256" key="1">
    <source>
        <dbReference type="ARBA" id="ARBA00022737"/>
    </source>
</evidence>